<name>A0ABQ1VKP7_9RHOB</name>
<dbReference type="EMBL" id="BMIV01000012">
    <property type="protein sequence ID" value="GGF75241.1"/>
    <property type="molecule type" value="Genomic_DNA"/>
</dbReference>
<evidence type="ECO:0008006" key="4">
    <source>
        <dbReference type="Google" id="ProtNLM"/>
    </source>
</evidence>
<dbReference type="InterPro" id="IPR038125">
    <property type="entry name" value="HTHP_sf"/>
</dbReference>
<dbReference type="RefSeq" id="WP_188716044.1">
    <property type="nucleotide sequence ID" value="NZ_BMIV01000012.1"/>
</dbReference>
<evidence type="ECO:0000313" key="2">
    <source>
        <dbReference type="EMBL" id="GGF75241.1"/>
    </source>
</evidence>
<evidence type="ECO:0000256" key="1">
    <source>
        <dbReference type="SAM" id="SignalP"/>
    </source>
</evidence>
<reference evidence="3" key="1">
    <citation type="journal article" date="2019" name="Int. J. Syst. Evol. Microbiol.">
        <title>The Global Catalogue of Microorganisms (GCM) 10K type strain sequencing project: providing services to taxonomists for standard genome sequencing and annotation.</title>
        <authorList>
            <consortium name="The Broad Institute Genomics Platform"/>
            <consortium name="The Broad Institute Genome Sequencing Center for Infectious Disease"/>
            <person name="Wu L."/>
            <person name="Ma J."/>
        </authorList>
    </citation>
    <scope>NUCLEOTIDE SEQUENCE [LARGE SCALE GENOMIC DNA]</scope>
    <source>
        <strain evidence="3">CGMCC 1.15419</strain>
    </source>
</reference>
<gene>
    <name evidence="2" type="ORF">GCM10011402_29920</name>
</gene>
<comment type="caution">
    <text evidence="2">The sequence shown here is derived from an EMBL/GenBank/DDBJ whole genome shotgun (WGS) entry which is preliminary data.</text>
</comment>
<keyword evidence="3" id="KW-1185">Reference proteome</keyword>
<dbReference type="Pfam" id="PF11534">
    <property type="entry name" value="HTHP"/>
    <property type="match status" value="1"/>
</dbReference>
<feature type="signal peptide" evidence="1">
    <location>
        <begin position="1"/>
        <end position="21"/>
    </location>
</feature>
<feature type="chain" id="PRO_5045435307" description="Hexameric tyrosine-coordinated heme protein (HTHP)" evidence="1">
    <location>
        <begin position="22"/>
        <end position="115"/>
    </location>
</feature>
<organism evidence="2 3">
    <name type="scientific">Paracoccus acridae</name>
    <dbReference type="NCBI Taxonomy" id="1795310"/>
    <lineage>
        <taxon>Bacteria</taxon>
        <taxon>Pseudomonadati</taxon>
        <taxon>Pseudomonadota</taxon>
        <taxon>Alphaproteobacteria</taxon>
        <taxon>Rhodobacterales</taxon>
        <taxon>Paracoccaceae</taxon>
        <taxon>Paracoccus</taxon>
    </lineage>
</organism>
<evidence type="ECO:0000313" key="3">
    <source>
        <dbReference type="Proteomes" id="UP000640509"/>
    </source>
</evidence>
<dbReference type="Proteomes" id="UP000640509">
    <property type="component" value="Unassembled WGS sequence"/>
</dbReference>
<accession>A0ABQ1VKP7</accession>
<proteinExistence type="predicted"/>
<protein>
    <recommendedName>
        <fullName evidence="4">Hexameric tyrosine-coordinated heme protein (HTHP)</fullName>
    </recommendedName>
</protein>
<keyword evidence="1" id="KW-0732">Signal</keyword>
<dbReference type="Gene3D" id="6.10.80.10">
    <property type="entry name" value="Hexameric tyrosine-coordinated heme protein (HTHP)"/>
    <property type="match status" value="1"/>
</dbReference>
<sequence length="115" mass="12149">MSRPQMILAAALTLLPTSVLAQGSDAAAADRPAEAPAETAPAPWLTTLITETPQQGFDLAITLARRAVKTTQPDVEVLKTQRPIYAGDADSLIEVSGVAAAWFATVAAANDYWRE</sequence>
<dbReference type="InterPro" id="IPR021111">
    <property type="entry name" value="Hexamer_Tyr-coord_heme_pr_HTHP"/>
</dbReference>